<dbReference type="InterPro" id="IPR027974">
    <property type="entry name" value="DUF4470"/>
</dbReference>
<keyword evidence="3" id="KW-0862">Zinc</keyword>
<evidence type="ECO:0000256" key="1">
    <source>
        <dbReference type="ARBA" id="ARBA00022723"/>
    </source>
</evidence>
<dbReference type="Pfam" id="PF14737">
    <property type="entry name" value="DUF4470"/>
    <property type="match status" value="1"/>
</dbReference>
<dbReference type="PANTHER" id="PTHR10237">
    <property type="entry name" value="DEFORMED EPIDERMAL AUTOREGULATORY FACTOR 1 HOMOLOG SUPPRESSIN"/>
    <property type="match status" value="1"/>
</dbReference>
<dbReference type="EMBL" id="SSOP01000144">
    <property type="protein sequence ID" value="KAB5590793.1"/>
    <property type="molecule type" value="Genomic_DNA"/>
</dbReference>
<dbReference type="Pfam" id="PF01753">
    <property type="entry name" value="zf-MYND"/>
    <property type="match status" value="1"/>
</dbReference>
<evidence type="ECO:0000313" key="6">
    <source>
        <dbReference type="EMBL" id="KAB5590793.1"/>
    </source>
</evidence>
<evidence type="ECO:0000256" key="3">
    <source>
        <dbReference type="ARBA" id="ARBA00022833"/>
    </source>
</evidence>
<dbReference type="PROSITE" id="PS01360">
    <property type="entry name" value="ZF_MYND_1"/>
    <property type="match status" value="1"/>
</dbReference>
<name>A0A5N5QGX6_9AGAM</name>
<protein>
    <submittedName>
        <fullName evidence="6">MYND finger protein</fullName>
    </submittedName>
</protein>
<keyword evidence="1" id="KW-0479">Metal-binding</keyword>
<evidence type="ECO:0000313" key="7">
    <source>
        <dbReference type="Proteomes" id="UP000383932"/>
    </source>
</evidence>
<dbReference type="InterPro" id="IPR002893">
    <property type="entry name" value="Znf_MYND"/>
</dbReference>
<evidence type="ECO:0000259" key="5">
    <source>
        <dbReference type="PROSITE" id="PS50865"/>
    </source>
</evidence>
<dbReference type="SUPFAM" id="SSF144232">
    <property type="entry name" value="HIT/MYND zinc finger-like"/>
    <property type="match status" value="1"/>
</dbReference>
<dbReference type="PROSITE" id="PS50865">
    <property type="entry name" value="ZF_MYND_2"/>
    <property type="match status" value="1"/>
</dbReference>
<evidence type="ECO:0000256" key="4">
    <source>
        <dbReference type="PROSITE-ProRule" id="PRU00134"/>
    </source>
</evidence>
<reference evidence="6 7" key="1">
    <citation type="journal article" date="2019" name="Fungal Biol. Biotechnol.">
        <title>Draft genome sequence of fastidious pathogen Ceratobasidium theobromae, which causes vascular-streak dieback in Theobroma cacao.</title>
        <authorList>
            <person name="Ali S.S."/>
            <person name="Asman A."/>
            <person name="Shao J."/>
            <person name="Firmansyah A.P."/>
            <person name="Susilo A.W."/>
            <person name="Rosmana A."/>
            <person name="McMahon P."/>
            <person name="Junaid M."/>
            <person name="Guest D."/>
            <person name="Kheng T.Y."/>
            <person name="Meinhardt L.W."/>
            <person name="Bailey B.A."/>
        </authorList>
    </citation>
    <scope>NUCLEOTIDE SEQUENCE [LARGE SCALE GENOMIC DNA]</scope>
    <source>
        <strain evidence="6 7">CT2</strain>
    </source>
</reference>
<accession>A0A5N5QGX6</accession>
<evidence type="ECO:0000256" key="2">
    <source>
        <dbReference type="ARBA" id="ARBA00022771"/>
    </source>
</evidence>
<dbReference type="GO" id="GO:0005634">
    <property type="term" value="C:nucleus"/>
    <property type="evidence" value="ECO:0007669"/>
    <property type="project" value="TreeGrafter"/>
</dbReference>
<sequence>MSYPLFWLSKLFFYPIGNTAPISLTQDLSPEQPADILLLGCGDPRSILFTLYSDVVSSSVPREVDITCCDLEPAVLARNILLFSLLEEGEPIQIVWDIFYHFKINDKASKVLTTQSQRLHECAKTMESWRECKYNDFLKIMDTRTLSELGRHWKNYADFPTLPANRMDRLFKEQTQMSKSAVKPDSMVTGPSRSAGMVWHHAMFSVSDLFARYWETGTTFTQASDIKAATRLNPTFIYSLSGESFNPHYATFPQGFYFMPAFAPIKTDPAGPIPNTGSAAINVSRQQFKAWCQSFTKARSAEAITIRFIASDVFAFCHALKACNAGQLGANIHISPWRAPRIDLEELSSEDSRPPVAFDVIDTSNLTDHLGLLNLLTITQPLLKQTPASKSVLYTETLLSSGEDPTESFLGRICTDVPTISMIFGIAPRPYVTAFTSQSNTHEIMYSQPSGDQYHERVAWVDPSGGDPHASTNPATVTFDADQLGRVIYGIYEKMFSHEKIATITQSMSPAGLKFLDEVHFQRESIAVLLRTIKNRAHLKIINGDWDKVVMRFLELVEHKGWMSEINYFQDLCTQLHLHGVFTVPFFQPDWNTMPIVYAMPRSSIFDGWTNVPPVVCVVFTIPRKNLGAFLDDPDNAGSPRLQCFLRGGTAHNTHSTIHAIWGKCVTPPGTDDVFIEEDEQGIKGKSDMVVSFWVGAQVAQFGDTKVALEVKLTPQTAARYWDKIGQKLIVFSASIMDKKYVRVLRYCPTLASEGRRALPIPLLGFSGPQAAPSSQLCQAIVGTPSGQLVDTLSVRFEVESVDEQEILLKGATVSATQVSPCTMQLMIDKYTHLISFPYPIQGNKNRLRIARKSQYIELIAPVAKPLDNTGYFSNPFPVIRMGTYAPWSIHCLNLDRMPVLDVKGPEKVGWLNPLCGFAASDRELAIMSGDETVKEAEEHVLVNVKESIHAIVTHVAGIRTPQYRAFGLCEPNKGGIYVILLVGGIRLDLASQTIALDTAMIPLSDERMSSLMPPINVLQNITPVMKIFATGHEVTAWKKLLPAFVERCRTWKHKPNCEYTSSGQVPLTLKINQNPVCTCGEGVGFTGPEWKVPGWKGLLRFATRAAISPIFSVSYVERVAGGARDIVSTALEAVKGGTQPSINTCWACGGPGKPNLSACSQCKKARYCSAACQRQHWKEHKKSCKKT</sequence>
<comment type="caution">
    <text evidence="6">The sequence shown here is derived from an EMBL/GenBank/DDBJ whole genome shotgun (WGS) entry which is preliminary data.</text>
</comment>
<dbReference type="Proteomes" id="UP000383932">
    <property type="component" value="Unassembled WGS sequence"/>
</dbReference>
<dbReference type="InterPro" id="IPR024119">
    <property type="entry name" value="TF_DEAF-1"/>
</dbReference>
<keyword evidence="7" id="KW-1185">Reference proteome</keyword>
<dbReference type="GO" id="GO:0008270">
    <property type="term" value="F:zinc ion binding"/>
    <property type="evidence" value="ECO:0007669"/>
    <property type="project" value="UniProtKB-KW"/>
</dbReference>
<dbReference type="PANTHER" id="PTHR10237:SF14">
    <property type="entry name" value="MYND-TYPE DOMAIN-CONTAINING PROTEIN"/>
    <property type="match status" value="1"/>
</dbReference>
<dbReference type="OrthoDB" id="432970at2759"/>
<feature type="domain" description="MYND-type" evidence="5">
    <location>
        <begin position="1146"/>
        <end position="1185"/>
    </location>
</feature>
<gene>
    <name evidence="6" type="ORF">CTheo_5755</name>
</gene>
<proteinExistence type="predicted"/>
<keyword evidence="2 4" id="KW-0863">Zinc-finger</keyword>
<organism evidence="6 7">
    <name type="scientific">Ceratobasidium theobromae</name>
    <dbReference type="NCBI Taxonomy" id="1582974"/>
    <lineage>
        <taxon>Eukaryota</taxon>
        <taxon>Fungi</taxon>
        <taxon>Dikarya</taxon>
        <taxon>Basidiomycota</taxon>
        <taxon>Agaricomycotina</taxon>
        <taxon>Agaricomycetes</taxon>
        <taxon>Cantharellales</taxon>
        <taxon>Ceratobasidiaceae</taxon>
        <taxon>Ceratobasidium</taxon>
    </lineage>
</organism>
<dbReference type="Gene3D" id="6.10.140.2220">
    <property type="match status" value="1"/>
</dbReference>
<dbReference type="AlphaFoldDB" id="A0A5N5QGX6"/>
<dbReference type="GO" id="GO:0000981">
    <property type="term" value="F:DNA-binding transcription factor activity, RNA polymerase II-specific"/>
    <property type="evidence" value="ECO:0007669"/>
    <property type="project" value="TreeGrafter"/>
</dbReference>